<keyword evidence="3" id="KW-0050">Antiport</keyword>
<dbReference type="GO" id="GO:0016020">
    <property type="term" value="C:membrane"/>
    <property type="evidence" value="ECO:0007669"/>
    <property type="project" value="UniProtKB-SubCell"/>
</dbReference>
<evidence type="ECO:0000256" key="8">
    <source>
        <dbReference type="ARBA" id="ARBA00023053"/>
    </source>
</evidence>
<dbReference type="GO" id="GO:0006814">
    <property type="term" value="P:sodium ion transport"/>
    <property type="evidence" value="ECO:0007669"/>
    <property type="project" value="UniProtKB-KW"/>
</dbReference>
<comment type="similarity">
    <text evidence="11">Belongs to the Ca(2+):cation antiporter (CaCA) (TC 2.A.19) family. Cation/calcium exchanger (CCX) subfamily.</text>
</comment>
<evidence type="ECO:0000256" key="11">
    <source>
        <dbReference type="ARBA" id="ARBA00038187"/>
    </source>
</evidence>
<keyword evidence="10" id="KW-0406">Ion transport</keyword>
<evidence type="ECO:0000256" key="1">
    <source>
        <dbReference type="ARBA" id="ARBA00004141"/>
    </source>
</evidence>
<dbReference type="GO" id="GO:0008324">
    <property type="term" value="F:monoatomic cation transmembrane transporter activity"/>
    <property type="evidence" value="ECO:0007669"/>
    <property type="project" value="TreeGrafter"/>
</dbReference>
<keyword evidence="15" id="KW-1185">Reference proteome</keyword>
<evidence type="ECO:0000256" key="4">
    <source>
        <dbReference type="ARBA" id="ARBA00022538"/>
    </source>
</evidence>
<evidence type="ECO:0000313" key="14">
    <source>
        <dbReference type="EMBL" id="KAA8523336.1"/>
    </source>
</evidence>
<dbReference type="PANTHER" id="PTHR12266:SF17">
    <property type="entry name" value="SODIUM_CALCIUM EXCHANGER MEMBRANE REGION DOMAIN-CONTAINING PROTEIN"/>
    <property type="match status" value="1"/>
</dbReference>
<evidence type="ECO:0000256" key="10">
    <source>
        <dbReference type="ARBA" id="ARBA00023201"/>
    </source>
</evidence>
<evidence type="ECO:0000256" key="2">
    <source>
        <dbReference type="ARBA" id="ARBA00022448"/>
    </source>
</evidence>
<dbReference type="Proteomes" id="UP000325577">
    <property type="component" value="Linkage Group LG4"/>
</dbReference>
<keyword evidence="8" id="KW-0915">Sodium</keyword>
<feature type="transmembrane region" description="Helical" evidence="12">
    <location>
        <begin position="165"/>
        <end position="183"/>
    </location>
</feature>
<dbReference type="EMBL" id="CM018047">
    <property type="protein sequence ID" value="KAA8523336.1"/>
    <property type="molecule type" value="Genomic_DNA"/>
</dbReference>
<feature type="domain" description="Sodium/calcium exchanger membrane region" evidence="13">
    <location>
        <begin position="170"/>
        <end position="251"/>
    </location>
</feature>
<evidence type="ECO:0000256" key="9">
    <source>
        <dbReference type="ARBA" id="ARBA00023136"/>
    </source>
</evidence>
<reference evidence="14 15" key="1">
    <citation type="submission" date="2019-09" db="EMBL/GenBank/DDBJ databases">
        <title>A chromosome-level genome assembly of the Chinese tupelo Nyssa sinensis.</title>
        <authorList>
            <person name="Yang X."/>
            <person name="Kang M."/>
            <person name="Yang Y."/>
            <person name="Xiong H."/>
            <person name="Wang M."/>
            <person name="Zhang Z."/>
            <person name="Wang Z."/>
            <person name="Wu H."/>
            <person name="Ma T."/>
            <person name="Liu J."/>
            <person name="Xi Z."/>
        </authorList>
    </citation>
    <scope>NUCLEOTIDE SEQUENCE [LARGE SCALE GENOMIC DNA]</scope>
    <source>
        <strain evidence="14">J267</strain>
        <tissue evidence="14">Leaf</tissue>
    </source>
</reference>
<feature type="transmembrane region" description="Helical" evidence="12">
    <location>
        <begin position="106"/>
        <end position="124"/>
    </location>
</feature>
<keyword evidence="2" id="KW-0813">Transport</keyword>
<dbReference type="InterPro" id="IPR051359">
    <property type="entry name" value="CaCA_antiporter"/>
</dbReference>
<dbReference type="OrthoDB" id="407410at2759"/>
<evidence type="ECO:0000256" key="6">
    <source>
        <dbReference type="ARBA" id="ARBA00022958"/>
    </source>
</evidence>
<keyword evidence="9 12" id="KW-0472">Membrane</keyword>
<dbReference type="Pfam" id="PF01699">
    <property type="entry name" value="Na_Ca_ex"/>
    <property type="match status" value="1"/>
</dbReference>
<evidence type="ECO:0000256" key="7">
    <source>
        <dbReference type="ARBA" id="ARBA00022989"/>
    </source>
</evidence>
<keyword evidence="4" id="KW-0633">Potassium transport</keyword>
<keyword evidence="5 12" id="KW-0812">Transmembrane</keyword>
<dbReference type="GO" id="GO:0015297">
    <property type="term" value="F:antiporter activity"/>
    <property type="evidence" value="ECO:0007669"/>
    <property type="project" value="UniProtKB-KW"/>
</dbReference>
<keyword evidence="6" id="KW-0630">Potassium</keyword>
<feature type="transmembrane region" description="Helical" evidence="12">
    <location>
        <begin position="136"/>
        <end position="158"/>
    </location>
</feature>
<keyword evidence="10" id="KW-0739">Sodium transport</keyword>
<dbReference type="InterPro" id="IPR044880">
    <property type="entry name" value="NCX_ion-bd_dom_sf"/>
</dbReference>
<dbReference type="AlphaFoldDB" id="A0A5J4ZZU5"/>
<dbReference type="Gene3D" id="1.20.1420.30">
    <property type="entry name" value="NCX, central ion-binding region"/>
    <property type="match status" value="1"/>
</dbReference>
<evidence type="ECO:0000313" key="15">
    <source>
        <dbReference type="Proteomes" id="UP000325577"/>
    </source>
</evidence>
<evidence type="ECO:0000256" key="3">
    <source>
        <dbReference type="ARBA" id="ARBA00022449"/>
    </source>
</evidence>
<name>A0A5J4ZZU5_9ASTE</name>
<comment type="subcellular location">
    <subcellularLocation>
        <location evidence="1">Membrane</location>
        <topology evidence="1">Multi-pass membrane protein</topology>
    </subcellularLocation>
</comment>
<sequence length="291" mass="31816">MFSPGNEEDESVYATLLDSDSENDVPLLQTKLTHWMWSSNVAIYSNESVKATVEESPKALWGWNDEELVNDRSFSCSKLCALLEMPLTLPRRLTIPIVEEERWSKGYAVASATLAPVLLAFLWNTQVNVSSLGGEIAYFIGAVVGGILGILAFIYTSADQSPRKFLFPWVFGGFFMSIIWIYIVANELVALLEALGVIFRIKPSILGLTILAWGNSMGDLISNVTLAMKGGDGVQVAMSGCYAGPMFNTLVEHTVKIRNRCPIEVLGRILSSDNVLVAVAVIVASEMVVVQ</sequence>
<dbReference type="InterPro" id="IPR004837">
    <property type="entry name" value="NaCa_Exmemb"/>
</dbReference>
<dbReference type="PANTHER" id="PTHR12266">
    <property type="entry name" value="NA+/CA2+ K+ INDEPENDENT EXCHANGER"/>
    <property type="match status" value="1"/>
</dbReference>
<evidence type="ECO:0000256" key="12">
    <source>
        <dbReference type="SAM" id="Phobius"/>
    </source>
</evidence>
<dbReference type="GO" id="GO:0006813">
    <property type="term" value="P:potassium ion transport"/>
    <property type="evidence" value="ECO:0007669"/>
    <property type="project" value="UniProtKB-KW"/>
</dbReference>
<gene>
    <name evidence="14" type="ORF">F0562_009759</name>
</gene>
<evidence type="ECO:0000259" key="13">
    <source>
        <dbReference type="Pfam" id="PF01699"/>
    </source>
</evidence>
<proteinExistence type="inferred from homology"/>
<protein>
    <recommendedName>
        <fullName evidence="13">Sodium/calcium exchanger membrane region domain-containing protein</fullName>
    </recommendedName>
</protein>
<keyword evidence="7 12" id="KW-1133">Transmembrane helix</keyword>
<accession>A0A5J4ZZU5</accession>
<evidence type="ECO:0000256" key="5">
    <source>
        <dbReference type="ARBA" id="ARBA00022692"/>
    </source>
</evidence>
<organism evidence="14 15">
    <name type="scientific">Nyssa sinensis</name>
    <dbReference type="NCBI Taxonomy" id="561372"/>
    <lineage>
        <taxon>Eukaryota</taxon>
        <taxon>Viridiplantae</taxon>
        <taxon>Streptophyta</taxon>
        <taxon>Embryophyta</taxon>
        <taxon>Tracheophyta</taxon>
        <taxon>Spermatophyta</taxon>
        <taxon>Magnoliopsida</taxon>
        <taxon>eudicotyledons</taxon>
        <taxon>Gunneridae</taxon>
        <taxon>Pentapetalae</taxon>
        <taxon>asterids</taxon>
        <taxon>Cornales</taxon>
        <taxon>Nyssaceae</taxon>
        <taxon>Nyssa</taxon>
    </lineage>
</organism>